<evidence type="ECO:0000256" key="1">
    <source>
        <dbReference type="SAM" id="Phobius"/>
    </source>
</evidence>
<feature type="transmembrane region" description="Helical" evidence="1">
    <location>
        <begin position="37"/>
        <end position="60"/>
    </location>
</feature>
<protein>
    <submittedName>
        <fullName evidence="3">Phage holin family protein</fullName>
    </submittedName>
</protein>
<organism evidence="3 5">
    <name type="scientific">Leyella lascolaii</name>
    <dbReference type="NCBI Taxonomy" id="1776379"/>
    <lineage>
        <taxon>Bacteria</taxon>
        <taxon>Pseudomonadati</taxon>
        <taxon>Bacteroidota</taxon>
        <taxon>Bacteroidia</taxon>
        <taxon>Bacteroidales</taxon>
        <taxon>Prevotellaceae</taxon>
        <taxon>Leyella</taxon>
    </lineage>
</organism>
<feature type="transmembrane region" description="Helical" evidence="1">
    <location>
        <begin position="72"/>
        <end position="96"/>
    </location>
</feature>
<keyword evidence="1" id="KW-0472">Membrane</keyword>
<comment type="caution">
    <text evidence="3">The sequence shown here is derived from an EMBL/GenBank/DDBJ whole genome shotgun (WGS) entry which is preliminary data.</text>
</comment>
<dbReference type="Pfam" id="PF07332">
    <property type="entry name" value="Phage_holin_3_6"/>
    <property type="match status" value="1"/>
</dbReference>
<proteinExistence type="predicted"/>
<reference evidence="3" key="1">
    <citation type="submission" date="2023-06" db="EMBL/GenBank/DDBJ databases">
        <authorList>
            <person name="Zeman M."/>
            <person name="Kubasova T."/>
            <person name="Jahodarova E."/>
            <person name="Nykrynova M."/>
            <person name="Rychlik I."/>
        </authorList>
    </citation>
    <scope>NUCLEOTIDE SEQUENCE</scope>
    <source>
        <strain evidence="3">ET15</strain>
        <strain evidence="2">ET37</strain>
    </source>
</reference>
<dbReference type="RefSeq" id="WP_021994281.1">
    <property type="nucleotide sequence ID" value="NZ_CALUKV010000001.1"/>
</dbReference>
<reference evidence="3" key="2">
    <citation type="submission" date="2023-08" db="EMBL/GenBank/DDBJ databases">
        <title>Identification and characterization of horizontal gene transfer across gut microbiota members of farm animals based on homology search.</title>
        <authorList>
            <person name="Schwarzerova J."/>
            <person name="Nykrynova M."/>
            <person name="Jureckova K."/>
            <person name="Cejkova D."/>
            <person name="Rychlik I."/>
        </authorList>
    </citation>
    <scope>NUCLEOTIDE SEQUENCE</scope>
    <source>
        <strain evidence="3">ET15</strain>
        <strain evidence="2">ET37</strain>
    </source>
</reference>
<dbReference type="InterPro" id="IPR009937">
    <property type="entry name" value="Phage_holin_3_6"/>
</dbReference>
<dbReference type="EMBL" id="JAUEIE010000006">
    <property type="protein sequence ID" value="MDN0022812.1"/>
    <property type="molecule type" value="Genomic_DNA"/>
</dbReference>
<evidence type="ECO:0000313" key="5">
    <source>
        <dbReference type="Proteomes" id="UP001168478"/>
    </source>
</evidence>
<dbReference type="EMBL" id="JAUEIF010000007">
    <property type="protein sequence ID" value="MDN0025565.1"/>
    <property type="molecule type" value="Genomic_DNA"/>
</dbReference>
<keyword evidence="4" id="KW-1185">Reference proteome</keyword>
<evidence type="ECO:0000313" key="3">
    <source>
        <dbReference type="EMBL" id="MDN0025565.1"/>
    </source>
</evidence>
<sequence length="116" mass="13057">MFSSDKNIETIGQLIEAIRHYIGLQTKYAKLDVIEKIVRLLTAFVMMITLAVLLMLMLIYASFAAAFALQPFIGAAAAFCVVAGTYFIALILCFAFRKQWIERPLVKFLASILMQE</sequence>
<evidence type="ECO:0000313" key="2">
    <source>
        <dbReference type="EMBL" id="MDN0022812.1"/>
    </source>
</evidence>
<gene>
    <name evidence="2" type="ORF">QVN81_07250</name>
    <name evidence="3" type="ORF">QVN84_08555</name>
</gene>
<evidence type="ECO:0000313" key="4">
    <source>
        <dbReference type="Proteomes" id="UP001167831"/>
    </source>
</evidence>
<dbReference type="Proteomes" id="UP001168478">
    <property type="component" value="Unassembled WGS sequence"/>
</dbReference>
<dbReference type="Proteomes" id="UP001167831">
    <property type="component" value="Unassembled WGS sequence"/>
</dbReference>
<keyword evidence="1" id="KW-1133">Transmembrane helix</keyword>
<dbReference type="AlphaFoldDB" id="A0AAW7JUM7"/>
<keyword evidence="1" id="KW-0812">Transmembrane</keyword>
<accession>A0AAW7JUM7</accession>
<name>A0AAW7JUM7_9BACT</name>